<dbReference type="PROSITE" id="PS50893">
    <property type="entry name" value="ABC_TRANSPORTER_2"/>
    <property type="match status" value="1"/>
</dbReference>
<dbReference type="SUPFAM" id="SSF52540">
    <property type="entry name" value="P-loop containing nucleoside triphosphate hydrolases"/>
    <property type="match status" value="1"/>
</dbReference>
<organism evidence="5 6">
    <name type="scientific">Cytophaga hutchinsonii (strain ATCC 33406 / DSM 1761 / CIP 103989 / NBRC 15051 / NCIMB 9469 / D465)</name>
    <dbReference type="NCBI Taxonomy" id="269798"/>
    <lineage>
        <taxon>Bacteria</taxon>
        <taxon>Pseudomonadati</taxon>
        <taxon>Bacteroidota</taxon>
        <taxon>Cytophagia</taxon>
        <taxon>Cytophagales</taxon>
        <taxon>Cytophagaceae</taxon>
        <taxon>Cytophaga</taxon>
    </lineage>
</organism>
<keyword evidence="3 5" id="KW-0067">ATP-binding</keyword>
<dbReference type="OrthoDB" id="9802264at2"/>
<dbReference type="PANTHER" id="PTHR42781:SF4">
    <property type="entry name" value="SPERMIDINE_PUTRESCINE IMPORT ATP-BINDING PROTEIN POTA"/>
    <property type="match status" value="1"/>
</dbReference>
<dbReference type="GO" id="GO:0022857">
    <property type="term" value="F:transmembrane transporter activity"/>
    <property type="evidence" value="ECO:0007669"/>
    <property type="project" value="InterPro"/>
</dbReference>
<evidence type="ECO:0000313" key="6">
    <source>
        <dbReference type="Proteomes" id="UP000001822"/>
    </source>
</evidence>
<evidence type="ECO:0000313" key="5">
    <source>
        <dbReference type="EMBL" id="ABG59672.1"/>
    </source>
</evidence>
<evidence type="ECO:0000256" key="2">
    <source>
        <dbReference type="ARBA" id="ARBA00022741"/>
    </source>
</evidence>
<feature type="domain" description="ABC transporter" evidence="4">
    <location>
        <begin position="2"/>
        <end position="236"/>
    </location>
</feature>
<dbReference type="SUPFAM" id="SSF50331">
    <property type="entry name" value="MOP-like"/>
    <property type="match status" value="1"/>
</dbReference>
<dbReference type="PANTHER" id="PTHR42781">
    <property type="entry name" value="SPERMIDINE/PUTRESCINE IMPORT ATP-BINDING PROTEIN POTA"/>
    <property type="match status" value="1"/>
</dbReference>
<dbReference type="GO" id="GO:0005524">
    <property type="term" value="F:ATP binding"/>
    <property type="evidence" value="ECO:0007669"/>
    <property type="project" value="UniProtKB-KW"/>
</dbReference>
<dbReference type="InterPro" id="IPR027417">
    <property type="entry name" value="P-loop_NTPase"/>
</dbReference>
<dbReference type="Gene3D" id="3.40.50.300">
    <property type="entry name" value="P-loop containing nucleotide triphosphate hydrolases"/>
    <property type="match status" value="1"/>
</dbReference>
<evidence type="ECO:0000259" key="4">
    <source>
        <dbReference type="PROSITE" id="PS50893"/>
    </source>
</evidence>
<name>A0A6N4STN8_CYTH3</name>
<dbReference type="SMART" id="SM00382">
    <property type="entry name" value="AAA"/>
    <property type="match status" value="1"/>
</dbReference>
<proteinExistence type="predicted"/>
<dbReference type="InterPro" id="IPR017871">
    <property type="entry name" value="ABC_transporter-like_CS"/>
</dbReference>
<gene>
    <name evidence="5" type="ordered locus">CHU_2416</name>
</gene>
<dbReference type="InterPro" id="IPR008995">
    <property type="entry name" value="Mo/tungstate-bd_C_term_dom"/>
</dbReference>
<keyword evidence="2" id="KW-0547">Nucleotide-binding</keyword>
<dbReference type="Proteomes" id="UP000001822">
    <property type="component" value="Chromosome"/>
</dbReference>
<keyword evidence="1" id="KW-0813">Transport</keyword>
<dbReference type="PROSITE" id="PS00211">
    <property type="entry name" value="ABC_TRANSPORTER_1"/>
    <property type="match status" value="1"/>
</dbReference>
<dbReference type="GO" id="GO:0016887">
    <property type="term" value="F:ATP hydrolysis activity"/>
    <property type="evidence" value="ECO:0007669"/>
    <property type="project" value="InterPro"/>
</dbReference>
<dbReference type="KEGG" id="chu:CHU_2416"/>
<dbReference type="AlphaFoldDB" id="A0A6N4STN8"/>
<evidence type="ECO:0000256" key="1">
    <source>
        <dbReference type="ARBA" id="ARBA00022448"/>
    </source>
</evidence>
<dbReference type="InterPro" id="IPR003593">
    <property type="entry name" value="AAA+_ATPase"/>
</dbReference>
<dbReference type="RefSeq" id="WP_011585786.1">
    <property type="nucleotide sequence ID" value="NZ_FPJX01000007.1"/>
</dbReference>
<dbReference type="Pfam" id="PF00005">
    <property type="entry name" value="ABC_tran"/>
    <property type="match status" value="1"/>
</dbReference>
<reference evidence="5 6" key="1">
    <citation type="journal article" date="2007" name="Appl. Environ. Microbiol.">
        <title>Genome sequence of the cellulolytic gliding bacterium Cytophaga hutchinsonii.</title>
        <authorList>
            <person name="Xie G."/>
            <person name="Bruce D.C."/>
            <person name="Challacombe J.F."/>
            <person name="Chertkov O."/>
            <person name="Detter J.C."/>
            <person name="Gilna P."/>
            <person name="Han C.S."/>
            <person name="Lucas S."/>
            <person name="Misra M."/>
            <person name="Myers G.L."/>
            <person name="Richardson P."/>
            <person name="Tapia R."/>
            <person name="Thayer N."/>
            <person name="Thompson L.S."/>
            <person name="Brettin T.S."/>
            <person name="Henrissat B."/>
            <person name="Wilson D.B."/>
            <person name="McBride M.J."/>
        </authorList>
    </citation>
    <scope>NUCLEOTIDE SEQUENCE [LARGE SCALE GENOMIC DNA]</scope>
    <source>
        <strain evidence="6">ATCC 33406 / DSM 1761 / CIP 103989 / NBRC 15051 / NCIMB 9469 / D465</strain>
    </source>
</reference>
<keyword evidence="6" id="KW-1185">Reference proteome</keyword>
<dbReference type="GO" id="GO:0043190">
    <property type="term" value="C:ATP-binding cassette (ABC) transporter complex"/>
    <property type="evidence" value="ECO:0007669"/>
    <property type="project" value="InterPro"/>
</dbReference>
<evidence type="ECO:0000256" key="3">
    <source>
        <dbReference type="ARBA" id="ARBA00022840"/>
    </source>
</evidence>
<protein>
    <submittedName>
        <fullName evidence="5">Multiple sugar-binding ABC transporter, ATP-binding protein</fullName>
    </submittedName>
</protein>
<accession>A0A6N4STN8</accession>
<dbReference type="InterPro" id="IPR050093">
    <property type="entry name" value="ABC_SmlMolc_Importer"/>
</dbReference>
<sequence>MLSVKNLSMRYQEATFDAVQDISFELERGKKLAIVGESGSGKTTLLKLLAGLFDPNAGDIHLNDSRVLGPAHNLVAGHPHIRIVLQDYGLKKNQSLKENLQHPLRYFTAEEQNEKIAVLAKIFHIQQLLDRKSYQLSGGQQQRAAIAAAFAASPQVMLMDEPFSNLDVLLADHIRMFMMKEIRKTKTSLIFVTHQTTDALALADTILVMRNGKMVQMGTVEEIYDQPVSPYVAALFSDINFFRFSKLEDLKLKGYKPCEKELGNNFIAAIRSHDIEVLTKGKGLSKAVVLRKEFHGDQYKLFLRLPNKLQLKAFTTDISIQEGDVVKLNFTFEDLLLFPNQTTLDV</sequence>
<dbReference type="InterPro" id="IPR003439">
    <property type="entry name" value="ABC_transporter-like_ATP-bd"/>
</dbReference>
<dbReference type="EMBL" id="CP000383">
    <property type="protein sequence ID" value="ABG59672.1"/>
    <property type="molecule type" value="Genomic_DNA"/>
</dbReference>